<accession>A4BTV7</accession>
<evidence type="ECO:0000313" key="2">
    <source>
        <dbReference type="EMBL" id="EAR20921.1"/>
    </source>
</evidence>
<sequence>MLHTILFVLIWLFFGNSICIGTLFLAPRTNTKRCAAIHALGPFGIVAAIEPIRHQFKAQ</sequence>
<protein>
    <submittedName>
        <fullName evidence="2">Uncharacterized protein</fullName>
    </submittedName>
</protein>
<gene>
    <name evidence="2" type="ORF">NB231_04062</name>
</gene>
<keyword evidence="1" id="KW-0472">Membrane</keyword>
<feature type="transmembrane region" description="Helical" evidence="1">
    <location>
        <begin position="6"/>
        <end position="26"/>
    </location>
</feature>
<comment type="caution">
    <text evidence="2">The sequence shown here is derived from an EMBL/GenBank/DDBJ whole genome shotgun (WGS) entry which is preliminary data.</text>
</comment>
<name>A4BTV7_9GAMM</name>
<keyword evidence="1" id="KW-1133">Transmembrane helix</keyword>
<dbReference type="EMBL" id="AAOF01000015">
    <property type="protein sequence ID" value="EAR20921.1"/>
    <property type="molecule type" value="Genomic_DNA"/>
</dbReference>
<proteinExistence type="predicted"/>
<evidence type="ECO:0000256" key="1">
    <source>
        <dbReference type="SAM" id="Phobius"/>
    </source>
</evidence>
<dbReference type="HOGENOM" id="CLU_2955895_0_0_6"/>
<evidence type="ECO:0000313" key="3">
    <source>
        <dbReference type="Proteomes" id="UP000003374"/>
    </source>
</evidence>
<keyword evidence="3" id="KW-1185">Reference proteome</keyword>
<keyword evidence="1" id="KW-0812">Transmembrane</keyword>
<dbReference type="Proteomes" id="UP000003374">
    <property type="component" value="Unassembled WGS sequence"/>
</dbReference>
<organism evidence="2 3">
    <name type="scientific">Nitrococcus mobilis Nb-231</name>
    <dbReference type="NCBI Taxonomy" id="314278"/>
    <lineage>
        <taxon>Bacteria</taxon>
        <taxon>Pseudomonadati</taxon>
        <taxon>Pseudomonadota</taxon>
        <taxon>Gammaproteobacteria</taxon>
        <taxon>Chromatiales</taxon>
        <taxon>Ectothiorhodospiraceae</taxon>
        <taxon>Nitrococcus</taxon>
    </lineage>
</organism>
<dbReference type="AlphaFoldDB" id="A4BTV7"/>
<reference evidence="2 3" key="1">
    <citation type="submission" date="2006-02" db="EMBL/GenBank/DDBJ databases">
        <authorList>
            <person name="Waterbury J."/>
            <person name="Ferriera S."/>
            <person name="Johnson J."/>
            <person name="Kravitz S."/>
            <person name="Halpern A."/>
            <person name="Remington K."/>
            <person name="Beeson K."/>
            <person name="Tran B."/>
            <person name="Rogers Y.-H."/>
            <person name="Friedman R."/>
            <person name="Venter J.C."/>
        </authorList>
    </citation>
    <scope>NUCLEOTIDE SEQUENCE [LARGE SCALE GENOMIC DNA]</scope>
    <source>
        <strain evidence="2 3">Nb-231</strain>
    </source>
</reference>